<evidence type="ECO:0000256" key="1">
    <source>
        <dbReference type="SAM" id="Phobius"/>
    </source>
</evidence>
<reference evidence="2" key="1">
    <citation type="submission" date="2025-08" db="UniProtKB">
        <authorList>
            <consortium name="Ensembl"/>
        </authorList>
    </citation>
    <scope>IDENTIFICATION</scope>
</reference>
<dbReference type="AlphaFoldDB" id="A0A8C5INZ6"/>
<organism evidence="2 3">
    <name type="scientific">Junco hyemalis</name>
    <name type="common">Dark-eyed junco</name>
    <dbReference type="NCBI Taxonomy" id="40217"/>
    <lineage>
        <taxon>Eukaryota</taxon>
        <taxon>Metazoa</taxon>
        <taxon>Chordata</taxon>
        <taxon>Craniata</taxon>
        <taxon>Vertebrata</taxon>
        <taxon>Euteleostomi</taxon>
        <taxon>Archelosauria</taxon>
        <taxon>Archosauria</taxon>
        <taxon>Dinosauria</taxon>
        <taxon>Saurischia</taxon>
        <taxon>Theropoda</taxon>
        <taxon>Coelurosauria</taxon>
        <taxon>Aves</taxon>
        <taxon>Neognathae</taxon>
        <taxon>Neoaves</taxon>
        <taxon>Telluraves</taxon>
        <taxon>Australaves</taxon>
        <taxon>Passeriformes</taxon>
        <taxon>Passerellidae</taxon>
        <taxon>Junco</taxon>
    </lineage>
</organism>
<keyword evidence="1" id="KW-0812">Transmembrane</keyword>
<dbReference type="Proteomes" id="UP000694408">
    <property type="component" value="Unplaced"/>
</dbReference>
<keyword evidence="1" id="KW-1133">Transmembrane helix</keyword>
<dbReference type="Ensembl" id="ENSJHYT00000006004.1">
    <property type="protein sequence ID" value="ENSJHYP00000004883.1"/>
    <property type="gene ID" value="ENSJHYG00000004015.1"/>
</dbReference>
<accession>A0A8C5INZ6</accession>
<evidence type="ECO:0000313" key="2">
    <source>
        <dbReference type="Ensembl" id="ENSJHYP00000004883.1"/>
    </source>
</evidence>
<sequence>MTEVNLRLYISIFPRNCTETLVIVENFMQTTILMRTSHFSVGFGALFLFVWKLLQLFQALPYQNGLLENQHYN</sequence>
<reference evidence="2" key="2">
    <citation type="submission" date="2025-09" db="UniProtKB">
        <authorList>
            <consortium name="Ensembl"/>
        </authorList>
    </citation>
    <scope>IDENTIFICATION</scope>
</reference>
<name>A0A8C5INZ6_JUNHY</name>
<feature type="transmembrane region" description="Helical" evidence="1">
    <location>
        <begin position="36"/>
        <end position="54"/>
    </location>
</feature>
<proteinExistence type="predicted"/>
<keyword evidence="1" id="KW-0472">Membrane</keyword>
<keyword evidence="3" id="KW-1185">Reference proteome</keyword>
<evidence type="ECO:0000313" key="3">
    <source>
        <dbReference type="Proteomes" id="UP000694408"/>
    </source>
</evidence>
<protein>
    <submittedName>
        <fullName evidence="2">Uncharacterized protein</fullName>
    </submittedName>
</protein>